<proteinExistence type="predicted"/>
<dbReference type="RefSeq" id="WP_136495243.1">
    <property type="nucleotide sequence ID" value="NZ_CP046052.1"/>
</dbReference>
<dbReference type="OrthoDB" id="9793824at2"/>
<keyword evidence="5 6" id="KW-0472">Membrane</keyword>
<feature type="domain" description="RDD" evidence="7">
    <location>
        <begin position="97"/>
        <end position="230"/>
    </location>
</feature>
<dbReference type="Pfam" id="PF06271">
    <property type="entry name" value="RDD"/>
    <property type="match status" value="1"/>
</dbReference>
<evidence type="ECO:0000256" key="6">
    <source>
        <dbReference type="SAM" id="Phobius"/>
    </source>
</evidence>
<evidence type="ECO:0000313" key="8">
    <source>
        <dbReference type="EMBL" id="QGM44951.1"/>
    </source>
</evidence>
<evidence type="ECO:0000256" key="2">
    <source>
        <dbReference type="ARBA" id="ARBA00022475"/>
    </source>
</evidence>
<dbReference type="AlphaFoldDB" id="A0A6B8KD61"/>
<dbReference type="InterPro" id="IPR051791">
    <property type="entry name" value="Pra-immunoreactive"/>
</dbReference>
<dbReference type="KEGG" id="mhey:H2LOC_004200"/>
<gene>
    <name evidence="8" type="ORF">H2LOC_004200</name>
</gene>
<evidence type="ECO:0000256" key="5">
    <source>
        <dbReference type="ARBA" id="ARBA00023136"/>
    </source>
</evidence>
<protein>
    <recommendedName>
        <fullName evidence="7">RDD domain-containing protein</fullName>
    </recommendedName>
</protein>
<accession>A0A6B8KD61</accession>
<dbReference type="Proteomes" id="UP000309061">
    <property type="component" value="Chromosome"/>
</dbReference>
<dbReference type="InterPro" id="IPR010432">
    <property type="entry name" value="RDD"/>
</dbReference>
<dbReference type="PANTHER" id="PTHR36115:SF9">
    <property type="entry name" value="LMO1584 PROTEIN"/>
    <property type="match status" value="1"/>
</dbReference>
<keyword evidence="3 6" id="KW-0812">Transmembrane</keyword>
<dbReference type="GO" id="GO:0005886">
    <property type="term" value="C:plasma membrane"/>
    <property type="evidence" value="ECO:0007669"/>
    <property type="project" value="UniProtKB-SubCell"/>
</dbReference>
<keyword evidence="9" id="KW-1185">Reference proteome</keyword>
<reference evidence="8 9" key="1">
    <citation type="submission" date="2019-11" db="EMBL/GenBank/DDBJ databases">
        <title>The genome sequence of Methylocystis heyeri.</title>
        <authorList>
            <person name="Oshkin I.Y."/>
            <person name="Miroshnikov K."/>
            <person name="Dedysh S.N."/>
        </authorList>
    </citation>
    <scope>NUCLEOTIDE SEQUENCE [LARGE SCALE GENOMIC DNA]</scope>
    <source>
        <strain evidence="8 9">H2</strain>
    </source>
</reference>
<feature type="transmembrane region" description="Helical" evidence="6">
    <location>
        <begin position="199"/>
        <end position="218"/>
    </location>
</feature>
<keyword evidence="2" id="KW-1003">Cell membrane</keyword>
<dbReference type="PANTHER" id="PTHR36115">
    <property type="entry name" value="PROLINE-RICH ANTIGEN HOMOLOG-RELATED"/>
    <property type="match status" value="1"/>
</dbReference>
<evidence type="ECO:0000313" key="9">
    <source>
        <dbReference type="Proteomes" id="UP000309061"/>
    </source>
</evidence>
<evidence type="ECO:0000259" key="7">
    <source>
        <dbReference type="Pfam" id="PF06271"/>
    </source>
</evidence>
<evidence type="ECO:0000256" key="1">
    <source>
        <dbReference type="ARBA" id="ARBA00004651"/>
    </source>
</evidence>
<comment type="subcellular location">
    <subcellularLocation>
        <location evidence="1">Cell membrane</location>
        <topology evidence="1">Multi-pass membrane protein</topology>
    </subcellularLocation>
</comment>
<keyword evidence="4 6" id="KW-1133">Transmembrane helix</keyword>
<name>A0A6B8KD61_9HYPH</name>
<sequence length="239" mass="25637">MSEFFRSPLSAEALEQLYYLHDGVGIIGPITGAKLKEMIESGAVARGSNVNLVGAPGWTPLDQTGFIAFLKGDGPENRAAPISSVPLSGARSSAPRYAGFWIRLGAYAIDYALTVLLVGLAGAIFAIVSVSFFGADRTEAFLNENSLVVDLIGTVIALGYCGYFCGGPWQATPGKRICGIHIVRTDGKRLDAPFAILRNFGYLASSLPLFFGFLMIFWTDESKALHDMILGTRVVYGKL</sequence>
<evidence type="ECO:0000256" key="4">
    <source>
        <dbReference type="ARBA" id="ARBA00022989"/>
    </source>
</evidence>
<organism evidence="8 9">
    <name type="scientific">Methylocystis heyeri</name>
    <dbReference type="NCBI Taxonomy" id="391905"/>
    <lineage>
        <taxon>Bacteria</taxon>
        <taxon>Pseudomonadati</taxon>
        <taxon>Pseudomonadota</taxon>
        <taxon>Alphaproteobacteria</taxon>
        <taxon>Hyphomicrobiales</taxon>
        <taxon>Methylocystaceae</taxon>
        <taxon>Methylocystis</taxon>
    </lineage>
</organism>
<feature type="transmembrane region" description="Helical" evidence="6">
    <location>
        <begin position="111"/>
        <end position="135"/>
    </location>
</feature>
<evidence type="ECO:0000256" key="3">
    <source>
        <dbReference type="ARBA" id="ARBA00022692"/>
    </source>
</evidence>
<feature type="transmembrane region" description="Helical" evidence="6">
    <location>
        <begin position="147"/>
        <end position="166"/>
    </location>
</feature>
<dbReference type="EMBL" id="CP046052">
    <property type="protein sequence ID" value="QGM44951.1"/>
    <property type="molecule type" value="Genomic_DNA"/>
</dbReference>